<evidence type="ECO:0000256" key="3">
    <source>
        <dbReference type="ARBA" id="ARBA00022729"/>
    </source>
</evidence>
<evidence type="ECO:0000256" key="1">
    <source>
        <dbReference type="ARBA" id="ARBA00004613"/>
    </source>
</evidence>
<dbReference type="PANTHER" id="PTHR22923">
    <property type="entry name" value="CEREBELLIN-RELATED"/>
    <property type="match status" value="1"/>
</dbReference>
<comment type="caution">
    <text evidence="5">The sequence shown here is derived from an EMBL/GenBank/DDBJ whole genome shotgun (WGS) entry which is preliminary data.</text>
</comment>
<dbReference type="PANTHER" id="PTHR22923:SF102">
    <property type="entry name" value="CEREBELLIN 13-RELATED"/>
    <property type="match status" value="1"/>
</dbReference>
<keyword evidence="6" id="KW-1185">Reference proteome</keyword>
<dbReference type="PROSITE" id="PS50871">
    <property type="entry name" value="C1Q"/>
    <property type="match status" value="1"/>
</dbReference>
<reference evidence="5" key="1">
    <citation type="submission" date="2021-02" db="EMBL/GenBank/DDBJ databases">
        <title>Comparative genomics reveals that relaxation of natural selection precedes convergent phenotypic evolution of cavefish.</title>
        <authorList>
            <person name="Peng Z."/>
        </authorList>
    </citation>
    <scope>NUCLEOTIDE SEQUENCE</scope>
    <source>
        <tissue evidence="5">Muscle</tissue>
    </source>
</reference>
<dbReference type="SMART" id="SM00110">
    <property type="entry name" value="C1Q"/>
    <property type="match status" value="1"/>
</dbReference>
<gene>
    <name evidence="5" type="ORF">IRJ41_023845</name>
</gene>
<dbReference type="InterPro" id="IPR001073">
    <property type="entry name" value="C1q_dom"/>
</dbReference>
<comment type="subcellular location">
    <subcellularLocation>
        <location evidence="1">Secreted</location>
    </subcellularLocation>
</comment>
<feature type="non-terminal residue" evidence="5">
    <location>
        <position position="142"/>
    </location>
</feature>
<proteinExistence type="predicted"/>
<protein>
    <submittedName>
        <fullName evidence="5">Complement C1q-like protein 2</fullName>
    </submittedName>
</protein>
<evidence type="ECO:0000256" key="2">
    <source>
        <dbReference type="ARBA" id="ARBA00022525"/>
    </source>
</evidence>
<accession>A0A9W8C850</accession>
<dbReference type="PRINTS" id="PR00007">
    <property type="entry name" value="COMPLEMNTC1Q"/>
</dbReference>
<sequence length="142" mass="15783">GSIKPLLHPCLAFAASLGSVQNHGPFNTEVTLAYKDVFVNHGNAYNPSTGIFRTPVKGVYFFTINGHSHSSKPLGLRLFKNEQQMVTVYSHPQGNRYETATNSVSLILEEGDDVYVRLRANTWVFDNSNDHTTFVGHLLFAL</sequence>
<evidence type="ECO:0000313" key="6">
    <source>
        <dbReference type="Proteomes" id="UP001059041"/>
    </source>
</evidence>
<evidence type="ECO:0000313" key="5">
    <source>
        <dbReference type="EMBL" id="KAI7810222.1"/>
    </source>
</evidence>
<name>A0A9W8C850_TRIRA</name>
<organism evidence="5 6">
    <name type="scientific">Triplophysa rosa</name>
    <name type="common">Cave loach</name>
    <dbReference type="NCBI Taxonomy" id="992332"/>
    <lineage>
        <taxon>Eukaryota</taxon>
        <taxon>Metazoa</taxon>
        <taxon>Chordata</taxon>
        <taxon>Craniata</taxon>
        <taxon>Vertebrata</taxon>
        <taxon>Euteleostomi</taxon>
        <taxon>Actinopterygii</taxon>
        <taxon>Neopterygii</taxon>
        <taxon>Teleostei</taxon>
        <taxon>Ostariophysi</taxon>
        <taxon>Cypriniformes</taxon>
        <taxon>Nemacheilidae</taxon>
        <taxon>Triplophysa</taxon>
    </lineage>
</organism>
<dbReference type="EMBL" id="JAFHDT010000005">
    <property type="protein sequence ID" value="KAI7810222.1"/>
    <property type="molecule type" value="Genomic_DNA"/>
</dbReference>
<dbReference type="Proteomes" id="UP001059041">
    <property type="component" value="Linkage Group LG5"/>
</dbReference>
<dbReference type="Pfam" id="PF00386">
    <property type="entry name" value="C1q"/>
    <property type="match status" value="1"/>
</dbReference>
<dbReference type="Gene3D" id="2.60.120.40">
    <property type="match status" value="1"/>
</dbReference>
<dbReference type="InterPro" id="IPR008983">
    <property type="entry name" value="Tumour_necrosis_fac-like_dom"/>
</dbReference>
<dbReference type="InterPro" id="IPR050822">
    <property type="entry name" value="Cerebellin_Synaptic_Org"/>
</dbReference>
<dbReference type="AlphaFoldDB" id="A0A9W8C850"/>
<keyword evidence="2" id="KW-0964">Secreted</keyword>
<dbReference type="SUPFAM" id="SSF49842">
    <property type="entry name" value="TNF-like"/>
    <property type="match status" value="1"/>
</dbReference>
<dbReference type="GO" id="GO:0005576">
    <property type="term" value="C:extracellular region"/>
    <property type="evidence" value="ECO:0007669"/>
    <property type="project" value="UniProtKB-SubCell"/>
</dbReference>
<keyword evidence="3" id="KW-0732">Signal</keyword>
<evidence type="ECO:0000259" key="4">
    <source>
        <dbReference type="PROSITE" id="PS50871"/>
    </source>
</evidence>
<feature type="domain" description="C1q" evidence="4">
    <location>
        <begin position="9"/>
        <end position="142"/>
    </location>
</feature>